<dbReference type="EMBL" id="MU863677">
    <property type="protein sequence ID" value="KAK4097364.1"/>
    <property type="molecule type" value="Genomic_DNA"/>
</dbReference>
<gene>
    <name evidence="3" type="ORF">N658DRAFT_500516</name>
</gene>
<accession>A0AAN6SYD1</accession>
<sequence length="131" mass="13228">MRLANLTTTALLLGSLTTLAGAAETSPRAAGNLAPRQEQCDGNSLACGLGCIPDRRAECCDSVGFDGQYCSHGSSCTTDGYCCRNSRRGWSCTGMTAVDAGGGDEEDGGIGLASPGALLVLAACTMVLLMA</sequence>
<protein>
    <submittedName>
        <fullName evidence="3">Uncharacterized protein</fullName>
    </submittedName>
</protein>
<reference evidence="3" key="2">
    <citation type="submission" date="2023-05" db="EMBL/GenBank/DDBJ databases">
        <authorList>
            <consortium name="Lawrence Berkeley National Laboratory"/>
            <person name="Steindorff A."/>
            <person name="Hensen N."/>
            <person name="Bonometti L."/>
            <person name="Westerberg I."/>
            <person name="Brannstrom I.O."/>
            <person name="Guillou S."/>
            <person name="Cros-Aarteil S."/>
            <person name="Calhoun S."/>
            <person name="Haridas S."/>
            <person name="Kuo A."/>
            <person name="Mondo S."/>
            <person name="Pangilinan J."/>
            <person name="Riley R."/>
            <person name="Labutti K."/>
            <person name="Andreopoulos B."/>
            <person name="Lipzen A."/>
            <person name="Chen C."/>
            <person name="Yanf M."/>
            <person name="Daum C."/>
            <person name="Ng V."/>
            <person name="Clum A."/>
            <person name="Ohm R."/>
            <person name="Martin F."/>
            <person name="Silar P."/>
            <person name="Natvig D."/>
            <person name="Lalanne C."/>
            <person name="Gautier V."/>
            <person name="Ament-Velasquez S.L."/>
            <person name="Kruys A."/>
            <person name="Hutchinson M.I."/>
            <person name="Powell A.J."/>
            <person name="Barry K."/>
            <person name="Miller A.N."/>
            <person name="Grigoriev I.V."/>
            <person name="Debuchy R."/>
            <person name="Gladieux P."/>
            <person name="Thoren M.H."/>
            <person name="Johannesson H."/>
        </authorList>
    </citation>
    <scope>NUCLEOTIDE SEQUENCE</scope>
    <source>
        <strain evidence="3">CBS 757.83</strain>
    </source>
</reference>
<name>A0AAN6SYD1_9PEZI</name>
<reference evidence="3" key="1">
    <citation type="journal article" date="2023" name="Mol. Phylogenet. Evol.">
        <title>Genome-scale phylogeny and comparative genomics of the fungal order Sordariales.</title>
        <authorList>
            <person name="Hensen N."/>
            <person name="Bonometti L."/>
            <person name="Westerberg I."/>
            <person name="Brannstrom I.O."/>
            <person name="Guillou S."/>
            <person name="Cros-Aarteil S."/>
            <person name="Calhoun S."/>
            <person name="Haridas S."/>
            <person name="Kuo A."/>
            <person name="Mondo S."/>
            <person name="Pangilinan J."/>
            <person name="Riley R."/>
            <person name="LaButti K."/>
            <person name="Andreopoulos B."/>
            <person name="Lipzen A."/>
            <person name="Chen C."/>
            <person name="Yan M."/>
            <person name="Daum C."/>
            <person name="Ng V."/>
            <person name="Clum A."/>
            <person name="Steindorff A."/>
            <person name="Ohm R.A."/>
            <person name="Martin F."/>
            <person name="Silar P."/>
            <person name="Natvig D.O."/>
            <person name="Lalanne C."/>
            <person name="Gautier V."/>
            <person name="Ament-Velasquez S.L."/>
            <person name="Kruys A."/>
            <person name="Hutchinson M.I."/>
            <person name="Powell A.J."/>
            <person name="Barry K."/>
            <person name="Miller A.N."/>
            <person name="Grigoriev I.V."/>
            <person name="Debuchy R."/>
            <person name="Gladieux P."/>
            <person name="Hiltunen Thoren M."/>
            <person name="Johannesson H."/>
        </authorList>
    </citation>
    <scope>NUCLEOTIDE SEQUENCE</scope>
    <source>
        <strain evidence="3">CBS 757.83</strain>
    </source>
</reference>
<feature type="transmembrane region" description="Helical" evidence="1">
    <location>
        <begin position="110"/>
        <end position="130"/>
    </location>
</feature>
<organism evidence="3 4">
    <name type="scientific">Parathielavia hyrcaniae</name>
    <dbReference type="NCBI Taxonomy" id="113614"/>
    <lineage>
        <taxon>Eukaryota</taxon>
        <taxon>Fungi</taxon>
        <taxon>Dikarya</taxon>
        <taxon>Ascomycota</taxon>
        <taxon>Pezizomycotina</taxon>
        <taxon>Sordariomycetes</taxon>
        <taxon>Sordariomycetidae</taxon>
        <taxon>Sordariales</taxon>
        <taxon>Chaetomiaceae</taxon>
        <taxon>Parathielavia</taxon>
    </lineage>
</organism>
<comment type="caution">
    <text evidence="3">The sequence shown here is derived from an EMBL/GenBank/DDBJ whole genome shotgun (WGS) entry which is preliminary data.</text>
</comment>
<feature type="chain" id="PRO_5042966867" evidence="2">
    <location>
        <begin position="23"/>
        <end position="131"/>
    </location>
</feature>
<evidence type="ECO:0000313" key="4">
    <source>
        <dbReference type="Proteomes" id="UP001305647"/>
    </source>
</evidence>
<keyword evidence="2" id="KW-0732">Signal</keyword>
<evidence type="ECO:0000313" key="3">
    <source>
        <dbReference type="EMBL" id="KAK4097364.1"/>
    </source>
</evidence>
<keyword evidence="1" id="KW-0812">Transmembrane</keyword>
<evidence type="ECO:0000256" key="1">
    <source>
        <dbReference type="SAM" id="Phobius"/>
    </source>
</evidence>
<keyword evidence="4" id="KW-1185">Reference proteome</keyword>
<keyword evidence="1" id="KW-0472">Membrane</keyword>
<proteinExistence type="predicted"/>
<feature type="signal peptide" evidence="2">
    <location>
        <begin position="1"/>
        <end position="22"/>
    </location>
</feature>
<evidence type="ECO:0000256" key="2">
    <source>
        <dbReference type="SAM" id="SignalP"/>
    </source>
</evidence>
<keyword evidence="1" id="KW-1133">Transmembrane helix</keyword>
<dbReference type="Proteomes" id="UP001305647">
    <property type="component" value="Unassembled WGS sequence"/>
</dbReference>
<dbReference type="AlphaFoldDB" id="A0AAN6SYD1"/>